<protein>
    <submittedName>
        <fullName evidence="1">Uncharacterized protein</fullName>
    </submittedName>
</protein>
<reference evidence="1" key="1">
    <citation type="submission" date="2014-11" db="EMBL/GenBank/DDBJ databases">
        <authorList>
            <person name="Amaro Gonzalez C."/>
        </authorList>
    </citation>
    <scope>NUCLEOTIDE SEQUENCE</scope>
</reference>
<name>A0A0E9V8F0_ANGAN</name>
<organism evidence="1">
    <name type="scientific">Anguilla anguilla</name>
    <name type="common">European freshwater eel</name>
    <name type="synonym">Muraena anguilla</name>
    <dbReference type="NCBI Taxonomy" id="7936"/>
    <lineage>
        <taxon>Eukaryota</taxon>
        <taxon>Metazoa</taxon>
        <taxon>Chordata</taxon>
        <taxon>Craniata</taxon>
        <taxon>Vertebrata</taxon>
        <taxon>Euteleostomi</taxon>
        <taxon>Actinopterygii</taxon>
        <taxon>Neopterygii</taxon>
        <taxon>Teleostei</taxon>
        <taxon>Anguilliformes</taxon>
        <taxon>Anguillidae</taxon>
        <taxon>Anguilla</taxon>
    </lineage>
</organism>
<dbReference type="EMBL" id="GBXM01034270">
    <property type="protein sequence ID" value="JAH74307.1"/>
    <property type="molecule type" value="Transcribed_RNA"/>
</dbReference>
<sequence length="27" mass="3068">MRIGSFCTSQKSTAWFPRACLFCLESP</sequence>
<accession>A0A0E9V8F0</accession>
<evidence type="ECO:0000313" key="1">
    <source>
        <dbReference type="EMBL" id="JAH74307.1"/>
    </source>
</evidence>
<reference evidence="1" key="2">
    <citation type="journal article" date="2015" name="Fish Shellfish Immunol.">
        <title>Early steps in the European eel (Anguilla anguilla)-Vibrio vulnificus interaction in the gills: Role of the RtxA13 toxin.</title>
        <authorList>
            <person name="Callol A."/>
            <person name="Pajuelo D."/>
            <person name="Ebbesson L."/>
            <person name="Teles M."/>
            <person name="MacKenzie S."/>
            <person name="Amaro C."/>
        </authorList>
    </citation>
    <scope>NUCLEOTIDE SEQUENCE</scope>
</reference>
<proteinExistence type="predicted"/>
<dbReference type="AlphaFoldDB" id="A0A0E9V8F0"/>